<accession>A0A409W7U8</accession>
<reference evidence="3 4" key="1">
    <citation type="journal article" date="2018" name="Evol. Lett.">
        <title>Horizontal gene cluster transfer increased hallucinogenic mushroom diversity.</title>
        <authorList>
            <person name="Reynolds H.T."/>
            <person name="Vijayakumar V."/>
            <person name="Gluck-Thaler E."/>
            <person name="Korotkin H.B."/>
            <person name="Matheny P.B."/>
            <person name="Slot J.C."/>
        </authorList>
    </citation>
    <scope>NUCLEOTIDE SEQUENCE [LARGE SCALE GENOMIC DNA]</scope>
    <source>
        <strain evidence="3 4">SRW20</strain>
    </source>
</reference>
<sequence length="241" mass="25812">MSTTKTIDDQDPSVEYSAGWHVGTSTSAFDNTTSRASSAGLTASLNFTGIGIKVLGTIQAADVGPPPMSSYTIDSSPPQNFTGVQMPSSAQQKIMFFESTALPNRNHSLVVTSLKTGAALILDYFVVILENPASTTVSSSNVLSPTATTPSETSNPTDTSASTSSADTHSNALRALTITTTILGGMFILSLISFMILRYRRRRSAVWDDQSPTRSGRVLEINTHLNPQNLNDDARQYLNQK</sequence>
<comment type="caution">
    <text evidence="3">The sequence shown here is derived from an EMBL/GenBank/DDBJ whole genome shotgun (WGS) entry which is preliminary data.</text>
</comment>
<feature type="compositionally biased region" description="Low complexity" evidence="1">
    <location>
        <begin position="153"/>
        <end position="167"/>
    </location>
</feature>
<evidence type="ECO:0000256" key="1">
    <source>
        <dbReference type="SAM" id="MobiDB-lite"/>
    </source>
</evidence>
<feature type="region of interest" description="Disordered" evidence="1">
    <location>
        <begin position="136"/>
        <end position="167"/>
    </location>
</feature>
<name>A0A409W7U8_9AGAR</name>
<feature type="transmembrane region" description="Helical" evidence="2">
    <location>
        <begin position="172"/>
        <end position="197"/>
    </location>
</feature>
<dbReference type="Proteomes" id="UP000284706">
    <property type="component" value="Unassembled WGS sequence"/>
</dbReference>
<keyword evidence="2" id="KW-0472">Membrane</keyword>
<evidence type="ECO:0000313" key="4">
    <source>
        <dbReference type="Proteomes" id="UP000284706"/>
    </source>
</evidence>
<proteinExistence type="predicted"/>
<dbReference type="AlphaFoldDB" id="A0A409W7U8"/>
<evidence type="ECO:0000313" key="3">
    <source>
        <dbReference type="EMBL" id="PPQ74597.1"/>
    </source>
</evidence>
<protein>
    <submittedName>
        <fullName evidence="3">Uncharacterized protein</fullName>
    </submittedName>
</protein>
<organism evidence="3 4">
    <name type="scientific">Gymnopilus dilepis</name>
    <dbReference type="NCBI Taxonomy" id="231916"/>
    <lineage>
        <taxon>Eukaryota</taxon>
        <taxon>Fungi</taxon>
        <taxon>Dikarya</taxon>
        <taxon>Basidiomycota</taxon>
        <taxon>Agaricomycotina</taxon>
        <taxon>Agaricomycetes</taxon>
        <taxon>Agaricomycetidae</taxon>
        <taxon>Agaricales</taxon>
        <taxon>Agaricineae</taxon>
        <taxon>Hymenogastraceae</taxon>
        <taxon>Gymnopilus</taxon>
    </lineage>
</organism>
<gene>
    <name evidence="3" type="ORF">CVT26_007843</name>
</gene>
<dbReference type="OrthoDB" id="3265734at2759"/>
<keyword evidence="2" id="KW-1133">Transmembrane helix</keyword>
<dbReference type="InParanoid" id="A0A409W7U8"/>
<keyword evidence="4" id="KW-1185">Reference proteome</keyword>
<dbReference type="Gene3D" id="2.60.120.260">
    <property type="entry name" value="Galactose-binding domain-like"/>
    <property type="match status" value="1"/>
</dbReference>
<feature type="compositionally biased region" description="Polar residues" evidence="1">
    <location>
        <begin position="136"/>
        <end position="152"/>
    </location>
</feature>
<dbReference type="EMBL" id="NHYE01005329">
    <property type="protein sequence ID" value="PPQ74597.1"/>
    <property type="molecule type" value="Genomic_DNA"/>
</dbReference>
<keyword evidence="2" id="KW-0812">Transmembrane</keyword>
<evidence type="ECO:0000256" key="2">
    <source>
        <dbReference type="SAM" id="Phobius"/>
    </source>
</evidence>